<keyword evidence="2" id="KW-1185">Reference proteome</keyword>
<proteinExistence type="predicted"/>
<comment type="caution">
    <text evidence="1">The sequence shown here is derived from an EMBL/GenBank/DDBJ whole genome shotgun (WGS) entry which is preliminary data.</text>
</comment>
<dbReference type="GO" id="GO:0047372">
    <property type="term" value="F:monoacylglycerol lipase activity"/>
    <property type="evidence" value="ECO:0007669"/>
    <property type="project" value="TreeGrafter"/>
</dbReference>
<dbReference type="OrthoDB" id="1658288at2759"/>
<evidence type="ECO:0000313" key="1">
    <source>
        <dbReference type="EMBL" id="KAJ8430012.1"/>
    </source>
</evidence>
<dbReference type="PANTHER" id="PTHR32176:SF92">
    <property type="entry name" value="XYLOSE ISOMERASE"/>
    <property type="match status" value="1"/>
</dbReference>
<gene>
    <name evidence="1" type="ORF">Cgig2_008451</name>
</gene>
<evidence type="ECO:0000313" key="2">
    <source>
        <dbReference type="Proteomes" id="UP001153076"/>
    </source>
</evidence>
<dbReference type="InterPro" id="IPR016035">
    <property type="entry name" value="Acyl_Trfase/lysoPLipase"/>
</dbReference>
<dbReference type="AlphaFoldDB" id="A0A9Q1JS62"/>
<organism evidence="1 2">
    <name type="scientific">Carnegiea gigantea</name>
    <dbReference type="NCBI Taxonomy" id="171969"/>
    <lineage>
        <taxon>Eukaryota</taxon>
        <taxon>Viridiplantae</taxon>
        <taxon>Streptophyta</taxon>
        <taxon>Embryophyta</taxon>
        <taxon>Tracheophyta</taxon>
        <taxon>Spermatophyta</taxon>
        <taxon>Magnoliopsida</taxon>
        <taxon>eudicotyledons</taxon>
        <taxon>Gunneridae</taxon>
        <taxon>Pentapetalae</taxon>
        <taxon>Caryophyllales</taxon>
        <taxon>Cactineae</taxon>
        <taxon>Cactaceae</taxon>
        <taxon>Cactoideae</taxon>
        <taxon>Echinocereeae</taxon>
        <taxon>Carnegiea</taxon>
    </lineage>
</organism>
<dbReference type="PANTHER" id="PTHR32176">
    <property type="entry name" value="XYLOSE ISOMERASE"/>
    <property type="match status" value="1"/>
</dbReference>
<reference evidence="1" key="1">
    <citation type="submission" date="2022-04" db="EMBL/GenBank/DDBJ databases">
        <title>Carnegiea gigantea Genome sequencing and assembly v2.</title>
        <authorList>
            <person name="Copetti D."/>
            <person name="Sanderson M.J."/>
            <person name="Burquez A."/>
            <person name="Wojciechowski M.F."/>
        </authorList>
    </citation>
    <scope>NUCLEOTIDE SEQUENCE</scope>
    <source>
        <strain evidence="1">SGP5-SGP5p</strain>
        <tissue evidence="1">Aerial part</tissue>
    </source>
</reference>
<protein>
    <recommendedName>
        <fullName evidence="3">Patatin</fullName>
    </recommendedName>
</protein>
<evidence type="ECO:0008006" key="3">
    <source>
        <dbReference type="Google" id="ProtNLM"/>
    </source>
</evidence>
<dbReference type="SUPFAM" id="SSF52151">
    <property type="entry name" value="FabD/lysophospholipase-like"/>
    <property type="match status" value="1"/>
</dbReference>
<dbReference type="Proteomes" id="UP001153076">
    <property type="component" value="Unassembled WGS sequence"/>
</dbReference>
<dbReference type="EMBL" id="JAKOGI010000834">
    <property type="protein sequence ID" value="KAJ8430012.1"/>
    <property type="molecule type" value="Genomic_DNA"/>
</dbReference>
<name>A0A9Q1JS62_9CARY</name>
<dbReference type="Gene3D" id="3.40.1090.10">
    <property type="entry name" value="Cytosolic phospholipase A2 catalytic domain"/>
    <property type="match status" value="2"/>
</dbReference>
<accession>A0A9Q1JS62</accession>
<dbReference type="GO" id="GO:0004620">
    <property type="term" value="F:phospholipase activity"/>
    <property type="evidence" value="ECO:0007669"/>
    <property type="project" value="TreeGrafter"/>
</dbReference>
<sequence length="203" mass="22716">MGVGFEGSFLLSFFIISNDNFKIADYFDVIAGTSTGGLITAMLAAPNGNNRPLYAAKDIKLPKEDLKETKLHQTLTNVVIPTFDIAWLQRVIFSSYKEEPGFGTIPDKLLVILIGTGSEKNKENKFNSKRATKWGLISWLYQRDSSAIISCFYEAGADVVDYHNSVVFHAFSSQHNYLRIQVSTNFSAPFRIDNLISLFNETP</sequence>